<geneLocation type="plasmid" evidence="8">
    <name>pp63_b</name>
</geneLocation>
<organism evidence="7 8">
    <name type="scientific">Phaeobacter gallaeciensis</name>
    <dbReference type="NCBI Taxonomy" id="60890"/>
    <lineage>
        <taxon>Bacteria</taxon>
        <taxon>Pseudomonadati</taxon>
        <taxon>Pseudomonadota</taxon>
        <taxon>Alphaproteobacteria</taxon>
        <taxon>Rhodobacterales</taxon>
        <taxon>Roseobacteraceae</taxon>
        <taxon>Phaeobacter</taxon>
    </lineage>
</organism>
<evidence type="ECO:0000313" key="8">
    <source>
        <dbReference type="Proteomes" id="UP000217545"/>
    </source>
</evidence>
<keyword evidence="4 7" id="KW-0560">Oxidoreductase</keyword>
<evidence type="ECO:0000256" key="3">
    <source>
        <dbReference type="ARBA" id="ARBA00022827"/>
    </source>
</evidence>
<feature type="domain" description="Reductase C-terminal" evidence="6">
    <location>
        <begin position="310"/>
        <end position="394"/>
    </location>
</feature>
<dbReference type="Pfam" id="PF07992">
    <property type="entry name" value="Pyr_redox_2"/>
    <property type="match status" value="1"/>
</dbReference>
<dbReference type="PANTHER" id="PTHR43557">
    <property type="entry name" value="APOPTOSIS-INDUCING FACTOR 1"/>
    <property type="match status" value="1"/>
</dbReference>
<reference evidence="7 8" key="1">
    <citation type="journal article" date="2017" name="Front. Microbiol.">
        <title>Phaeobacter piscinae sp. nov., a species of the Roseobacter group and potential aquaculture probiont.</title>
        <authorList>
            <person name="Sonnenschein E.C."/>
            <person name="Phippen C.B.W."/>
            <person name="Nielsen K.F."/>
            <person name="Mateiu R.V."/>
            <person name="Melchiorsen J."/>
            <person name="Gram L."/>
            <person name="Overmann J."/>
            <person name="Freese H.M."/>
        </authorList>
    </citation>
    <scope>NUCLEOTIDE SEQUENCE [LARGE SCALE GENOMIC DNA]</scope>
    <source>
        <strain evidence="7 8">P63</strain>
    </source>
</reference>
<evidence type="ECO:0000256" key="2">
    <source>
        <dbReference type="ARBA" id="ARBA00022630"/>
    </source>
</evidence>
<dbReference type="AlphaFoldDB" id="A0AAD0EDF6"/>
<dbReference type="GO" id="GO:0005737">
    <property type="term" value="C:cytoplasm"/>
    <property type="evidence" value="ECO:0007669"/>
    <property type="project" value="TreeGrafter"/>
</dbReference>
<evidence type="ECO:0000313" key="7">
    <source>
        <dbReference type="EMBL" id="ATF08042.1"/>
    </source>
</evidence>
<dbReference type="InterPro" id="IPR016156">
    <property type="entry name" value="FAD/NAD-linked_Rdtase_dimer_sf"/>
</dbReference>
<feature type="domain" description="FAD/NAD(P)-binding" evidence="5">
    <location>
        <begin position="1"/>
        <end position="291"/>
    </location>
</feature>
<dbReference type="SUPFAM" id="SSF51905">
    <property type="entry name" value="FAD/NAD(P)-binding domain"/>
    <property type="match status" value="2"/>
</dbReference>
<evidence type="ECO:0000256" key="4">
    <source>
        <dbReference type="ARBA" id="ARBA00023002"/>
    </source>
</evidence>
<evidence type="ECO:0000259" key="6">
    <source>
        <dbReference type="Pfam" id="PF14759"/>
    </source>
</evidence>
<dbReference type="InterPro" id="IPR036188">
    <property type="entry name" value="FAD/NAD-bd_sf"/>
</dbReference>
<dbReference type="SUPFAM" id="SSF55424">
    <property type="entry name" value="FAD/NAD-linked reductases, dimerisation (C-terminal) domain"/>
    <property type="match status" value="1"/>
</dbReference>
<dbReference type="PRINTS" id="PR00411">
    <property type="entry name" value="PNDRDTASEI"/>
</dbReference>
<proteinExistence type="predicted"/>
<keyword evidence="3" id="KW-0274">FAD</keyword>
<dbReference type="GO" id="GO:0008860">
    <property type="term" value="F:ferredoxin-NAD+ reductase activity"/>
    <property type="evidence" value="ECO:0007669"/>
    <property type="project" value="UniProtKB-EC"/>
</dbReference>
<dbReference type="EC" id="1.18.1.3" evidence="7"/>
<dbReference type="PANTHER" id="PTHR43557:SF2">
    <property type="entry name" value="RIESKE DOMAIN-CONTAINING PROTEIN-RELATED"/>
    <property type="match status" value="1"/>
</dbReference>
<dbReference type="Gene3D" id="3.50.50.60">
    <property type="entry name" value="FAD/NAD(P)-binding domain"/>
    <property type="match status" value="2"/>
</dbReference>
<name>A0AAD0EDF6_9RHOB</name>
<dbReference type="GO" id="GO:0016651">
    <property type="term" value="F:oxidoreductase activity, acting on NAD(P)H"/>
    <property type="evidence" value="ECO:0007669"/>
    <property type="project" value="TreeGrafter"/>
</dbReference>
<keyword evidence="2" id="KW-0285">Flavoprotein</keyword>
<evidence type="ECO:0000259" key="5">
    <source>
        <dbReference type="Pfam" id="PF07992"/>
    </source>
</evidence>
<dbReference type="InterPro" id="IPR050446">
    <property type="entry name" value="FAD-oxidoreductase/Apoptosis"/>
</dbReference>
<dbReference type="Pfam" id="PF14759">
    <property type="entry name" value="Reductase_C"/>
    <property type="match status" value="1"/>
</dbReference>
<comment type="cofactor">
    <cofactor evidence="1">
        <name>FAD</name>
        <dbReference type="ChEBI" id="CHEBI:57692"/>
    </cofactor>
</comment>
<evidence type="ECO:0000256" key="1">
    <source>
        <dbReference type="ARBA" id="ARBA00001974"/>
    </source>
</evidence>
<keyword evidence="7" id="KW-0614">Plasmid</keyword>
<dbReference type="EMBL" id="CP010786">
    <property type="protein sequence ID" value="ATF08042.1"/>
    <property type="molecule type" value="Genomic_DNA"/>
</dbReference>
<protein>
    <submittedName>
        <fullName evidence="7">NAD(P)H-nitrite reductase</fullName>
        <ecNumber evidence="7">1.18.1.3</ecNumber>
    </submittedName>
</protein>
<gene>
    <name evidence="7" type="ORF">PhaeoP63_04010</name>
</gene>
<accession>A0AAD0EDF6</accession>
<dbReference type="InterPro" id="IPR028202">
    <property type="entry name" value="Reductase_C"/>
</dbReference>
<dbReference type="Gene3D" id="3.30.390.30">
    <property type="match status" value="1"/>
</dbReference>
<sequence>MIVGGGQAGGRAALAARSTDPSADITVVAKEAFAPYERPILSKAMLLDAETKVPYVFDEAAAREQGIQLRLGETVTHINRAAKIASLEQGGDLAYDSLILATGSKLRRISLEGADESAVHYLRSMGDCIKLREQLNPGRRLAVIGGGFIGLEVAATAQKLGCAVTIVEAGETLLPRIGSPAVSARVQKYHSDSGVQFLFGVQASAFKDGGLQLSDGTVLPTDMILVGIGVDPETSLAEAAGLSIENGIKTDSFGRTSDPDVFAIGDAVNQMNPAYGRHMRLESWENANVQGDAAGRSAAGQLTEVSTTPWFWSDQGDLNIQILGMLDADRPAVERISEDGGVTLVQLTGNKITGAVTLNQARDMPLLRRMIADPEFFGDEATFADSDVPLRKIMKAARR</sequence>
<dbReference type="PRINTS" id="PR00368">
    <property type="entry name" value="FADPNR"/>
</dbReference>
<dbReference type="InterPro" id="IPR023753">
    <property type="entry name" value="FAD/NAD-binding_dom"/>
</dbReference>
<dbReference type="Proteomes" id="UP000217545">
    <property type="component" value="Plasmid pP63_b"/>
</dbReference>